<evidence type="ECO:0000259" key="2">
    <source>
        <dbReference type="PROSITE" id="PS50106"/>
    </source>
</evidence>
<name>A0A4D7AMG1_9FIRM</name>
<dbReference type="RefSeq" id="WP_119311558.1">
    <property type="nucleotide sequence ID" value="NZ_DBEXPG010000118.1"/>
</dbReference>
<gene>
    <name evidence="4" type="primary">spoIVB</name>
    <name evidence="4" type="ORF">EIO64_05735</name>
</gene>
<dbReference type="GeneID" id="89521880"/>
<dbReference type="EMBL" id="CP034413">
    <property type="protein sequence ID" value="QCI58781.1"/>
    <property type="molecule type" value="Genomic_DNA"/>
</dbReference>
<reference evidence="5" key="1">
    <citation type="submission" date="2018-12" db="EMBL/GenBank/DDBJ databases">
        <title>Dusodibacter welbiota gen. nov., sp. nov., isolated from human faeces and emended description of the Oscillibacter genus.</title>
        <authorList>
            <person name="Le Roy T."/>
            <person name="Van der Smissen P."/>
            <person name="Delzenne N."/>
            <person name="Muccioli G."/>
            <person name="Collet J.F."/>
            <person name="Cani P.D."/>
        </authorList>
    </citation>
    <scope>NUCLEOTIDE SEQUENCE [LARGE SCALE GENOMIC DNA]</scope>
    <source>
        <strain evidence="5">J115</strain>
    </source>
</reference>
<proteinExistence type="predicted"/>
<dbReference type="SMART" id="SM00228">
    <property type="entry name" value="PDZ"/>
    <property type="match status" value="1"/>
</dbReference>
<sequence>MYGPFQKARHVLRGGAALVLALLLCAAMPARAAGVTAGGADQDTSARMLVPVGHTVGIKLFARGVMVVKAPESGTPADDCGLQTGDIIVKCGGVSVTSSEQFQSLLQENGETATDLQVRREGGSVTLSVSPEQNEKGAYCIGAWIRDSMAGIGTMTYYDPESGAFGALGHGITDADTALLMPFASGSILPSTVKAVKKGAIGEAGELRGDFDLATDLGDLYANTTSGVFGTLDPGEFTERLGDPMPVAAAGEVHAGPATILSNVEGDAVQEYDVEILQVVENAADGRDLVISVTDPELLAATGGIVQGMSGSPILQDGKFAGAVTHVLLNDPSKGYGILVETMLAAGDFSEEPVA</sequence>
<dbReference type="KEGG" id="obj:EIO64_05735"/>
<feature type="domain" description="PDZ" evidence="2">
    <location>
        <begin position="53"/>
        <end position="121"/>
    </location>
</feature>
<dbReference type="PROSITE" id="PS50106">
    <property type="entry name" value="PDZ"/>
    <property type="match status" value="1"/>
</dbReference>
<dbReference type="NCBIfam" id="TIGR02860">
    <property type="entry name" value="spore_IV_B"/>
    <property type="match status" value="1"/>
</dbReference>
<dbReference type="InterPro" id="IPR036034">
    <property type="entry name" value="PDZ_sf"/>
</dbReference>
<evidence type="ECO:0000256" key="1">
    <source>
        <dbReference type="SAM" id="SignalP"/>
    </source>
</evidence>
<feature type="domain" description="Peptidase S55" evidence="3">
    <location>
        <begin position="123"/>
        <end position="355"/>
    </location>
</feature>
<feature type="chain" id="PRO_5020752170" evidence="1">
    <location>
        <begin position="33"/>
        <end position="355"/>
    </location>
</feature>
<protein>
    <submittedName>
        <fullName evidence="4">SpoIVB peptidase</fullName>
        <ecNumber evidence="4">3.4.21.116</ecNumber>
    </submittedName>
</protein>
<dbReference type="SUPFAM" id="SSF50156">
    <property type="entry name" value="PDZ domain-like"/>
    <property type="match status" value="1"/>
</dbReference>
<dbReference type="InterPro" id="IPR041489">
    <property type="entry name" value="PDZ_6"/>
</dbReference>
<evidence type="ECO:0000259" key="3">
    <source>
        <dbReference type="PROSITE" id="PS51494"/>
    </source>
</evidence>
<dbReference type="Pfam" id="PF05580">
    <property type="entry name" value="Peptidase_S55"/>
    <property type="match status" value="1"/>
</dbReference>
<accession>A0A4D7AMG1</accession>
<dbReference type="Proteomes" id="UP000298642">
    <property type="component" value="Chromosome"/>
</dbReference>
<dbReference type="InterPro" id="IPR008763">
    <property type="entry name" value="Peptidase_S55"/>
</dbReference>
<keyword evidence="4" id="KW-0378">Hydrolase</keyword>
<dbReference type="GO" id="GO:0016787">
    <property type="term" value="F:hydrolase activity"/>
    <property type="evidence" value="ECO:0007669"/>
    <property type="project" value="UniProtKB-KW"/>
</dbReference>
<dbReference type="InterPro" id="IPR001478">
    <property type="entry name" value="PDZ"/>
</dbReference>
<keyword evidence="5" id="KW-1185">Reference proteome</keyword>
<organism evidence="4 5">
    <name type="scientific">Dysosmobacter welbionis</name>
    <dbReference type="NCBI Taxonomy" id="2093857"/>
    <lineage>
        <taxon>Bacteria</taxon>
        <taxon>Bacillati</taxon>
        <taxon>Bacillota</taxon>
        <taxon>Clostridia</taxon>
        <taxon>Eubacteriales</taxon>
        <taxon>Oscillospiraceae</taxon>
        <taxon>Dysosmobacter</taxon>
    </lineage>
</organism>
<keyword evidence="1" id="KW-0732">Signal</keyword>
<dbReference type="EC" id="3.4.21.116" evidence="4"/>
<evidence type="ECO:0000313" key="4">
    <source>
        <dbReference type="EMBL" id="QCI58781.1"/>
    </source>
</evidence>
<dbReference type="Pfam" id="PF17820">
    <property type="entry name" value="PDZ_6"/>
    <property type="match status" value="1"/>
</dbReference>
<evidence type="ECO:0000313" key="5">
    <source>
        <dbReference type="Proteomes" id="UP000298642"/>
    </source>
</evidence>
<dbReference type="InterPro" id="IPR014219">
    <property type="entry name" value="SpoIVB"/>
</dbReference>
<dbReference type="Gene3D" id="2.30.42.10">
    <property type="match status" value="1"/>
</dbReference>
<dbReference type="PROSITE" id="PS51494">
    <property type="entry name" value="SPOIVB"/>
    <property type="match status" value="1"/>
</dbReference>
<feature type="signal peptide" evidence="1">
    <location>
        <begin position="1"/>
        <end position="32"/>
    </location>
</feature>
<dbReference type="AlphaFoldDB" id="A0A4D7AMG1"/>